<proteinExistence type="predicted"/>
<evidence type="ECO:0000313" key="2">
    <source>
        <dbReference type="EMBL" id="JAE30048.1"/>
    </source>
</evidence>
<reference evidence="2" key="1">
    <citation type="submission" date="2014-09" db="EMBL/GenBank/DDBJ databases">
        <authorList>
            <person name="Magalhaes I.L.F."/>
            <person name="Oliveira U."/>
            <person name="Santos F.R."/>
            <person name="Vidigal T.H.D.A."/>
            <person name="Brescovit A.D."/>
            <person name="Santos A.J."/>
        </authorList>
    </citation>
    <scope>NUCLEOTIDE SEQUENCE</scope>
    <source>
        <tissue evidence="2">Shoot tissue taken approximately 20 cm above the soil surface</tissue>
    </source>
</reference>
<dbReference type="AlphaFoldDB" id="A0A0A9HAY8"/>
<accession>A0A0A9HAY8</accession>
<protein>
    <submittedName>
        <fullName evidence="2">Uncharacterized protein</fullName>
    </submittedName>
</protein>
<dbReference type="EMBL" id="GBRH01167848">
    <property type="protein sequence ID" value="JAE30048.1"/>
    <property type="molecule type" value="Transcribed_RNA"/>
</dbReference>
<evidence type="ECO:0000256" key="1">
    <source>
        <dbReference type="SAM" id="MobiDB-lite"/>
    </source>
</evidence>
<sequence length="109" mass="11546">MSQISMFLAQSGPMSMSLVARSTMEPAMGGRRRGGNQPAAGGRRQLAGLGSATSSWVELEMSTPPGPNWPRSFPGGRPALFFTFFSSPLSSSLSLSRSPFFCVGRAEIS</sequence>
<feature type="region of interest" description="Disordered" evidence="1">
    <location>
        <begin position="19"/>
        <end position="47"/>
    </location>
</feature>
<reference evidence="2" key="2">
    <citation type="journal article" date="2015" name="Data Brief">
        <title>Shoot transcriptome of the giant reed, Arundo donax.</title>
        <authorList>
            <person name="Barrero R.A."/>
            <person name="Guerrero F.D."/>
            <person name="Moolhuijzen P."/>
            <person name="Goolsby J.A."/>
            <person name="Tidwell J."/>
            <person name="Bellgard S.E."/>
            <person name="Bellgard M.I."/>
        </authorList>
    </citation>
    <scope>NUCLEOTIDE SEQUENCE</scope>
    <source>
        <tissue evidence="2">Shoot tissue taken approximately 20 cm above the soil surface</tissue>
    </source>
</reference>
<organism evidence="2">
    <name type="scientific">Arundo donax</name>
    <name type="common">Giant reed</name>
    <name type="synonym">Donax arundinaceus</name>
    <dbReference type="NCBI Taxonomy" id="35708"/>
    <lineage>
        <taxon>Eukaryota</taxon>
        <taxon>Viridiplantae</taxon>
        <taxon>Streptophyta</taxon>
        <taxon>Embryophyta</taxon>
        <taxon>Tracheophyta</taxon>
        <taxon>Spermatophyta</taxon>
        <taxon>Magnoliopsida</taxon>
        <taxon>Liliopsida</taxon>
        <taxon>Poales</taxon>
        <taxon>Poaceae</taxon>
        <taxon>PACMAD clade</taxon>
        <taxon>Arundinoideae</taxon>
        <taxon>Arundineae</taxon>
        <taxon>Arundo</taxon>
    </lineage>
</organism>
<name>A0A0A9HAY8_ARUDO</name>